<dbReference type="GO" id="GO:0005576">
    <property type="term" value="C:extracellular region"/>
    <property type="evidence" value="ECO:0007669"/>
    <property type="project" value="UniProtKB-SubCell"/>
</dbReference>
<reference evidence="5 6" key="1">
    <citation type="submission" date="2024-02" db="EMBL/GenBank/DDBJ databases">
        <title>Chromosome-scale genome assembly of the rough periwinkle Littorina saxatilis.</title>
        <authorList>
            <person name="De Jode A."/>
            <person name="Faria R."/>
            <person name="Formenti G."/>
            <person name="Sims Y."/>
            <person name="Smith T.P."/>
            <person name="Tracey A."/>
            <person name="Wood J.M.D."/>
            <person name="Zagrodzka Z.B."/>
            <person name="Johannesson K."/>
            <person name="Butlin R.K."/>
            <person name="Leder E.H."/>
        </authorList>
    </citation>
    <scope>NUCLEOTIDE SEQUENCE [LARGE SCALE GENOMIC DNA]</scope>
    <source>
        <strain evidence="5">Snail1</strain>
        <tissue evidence="5">Muscle</tissue>
    </source>
</reference>
<feature type="domain" description="Single" evidence="4">
    <location>
        <begin position="30"/>
        <end position="96"/>
    </location>
</feature>
<keyword evidence="2" id="KW-0964">Secreted</keyword>
<accession>A0AAN9B5X9</accession>
<organism evidence="5 6">
    <name type="scientific">Littorina saxatilis</name>
    <dbReference type="NCBI Taxonomy" id="31220"/>
    <lineage>
        <taxon>Eukaryota</taxon>
        <taxon>Metazoa</taxon>
        <taxon>Spiralia</taxon>
        <taxon>Lophotrochozoa</taxon>
        <taxon>Mollusca</taxon>
        <taxon>Gastropoda</taxon>
        <taxon>Caenogastropoda</taxon>
        <taxon>Littorinimorpha</taxon>
        <taxon>Littorinoidea</taxon>
        <taxon>Littorinidae</taxon>
        <taxon>Littorina</taxon>
    </lineage>
</organism>
<evidence type="ECO:0000313" key="5">
    <source>
        <dbReference type="EMBL" id="KAK7099900.1"/>
    </source>
</evidence>
<sequence>MAGAFVSVVFVMALLLPGSFAPFVLMGSGCSHKGQVYEQGEVWYHKGECSRYGCFNQDSPSTYRMTCPKYPIPDCQYKLVSSPNSPFPYCCVHPVCH</sequence>
<proteinExistence type="predicted"/>
<gene>
    <name evidence="5" type="ORF">V1264_022937</name>
</gene>
<name>A0AAN9B5X9_9CAEN</name>
<feature type="chain" id="PRO_5043023196" description="Single domain-containing protein" evidence="3">
    <location>
        <begin position="22"/>
        <end position="97"/>
    </location>
</feature>
<evidence type="ECO:0000256" key="2">
    <source>
        <dbReference type="ARBA" id="ARBA00022525"/>
    </source>
</evidence>
<dbReference type="AlphaFoldDB" id="A0AAN9B5X9"/>
<dbReference type="EMBL" id="JBAMIC010000011">
    <property type="protein sequence ID" value="KAK7099900.1"/>
    <property type="molecule type" value="Genomic_DNA"/>
</dbReference>
<keyword evidence="3" id="KW-0732">Signal</keyword>
<dbReference type="Proteomes" id="UP001374579">
    <property type="component" value="Unassembled WGS sequence"/>
</dbReference>
<evidence type="ECO:0000256" key="1">
    <source>
        <dbReference type="ARBA" id="ARBA00004613"/>
    </source>
</evidence>
<comment type="caution">
    <text evidence="5">The sequence shown here is derived from an EMBL/GenBank/DDBJ whole genome shotgun (WGS) entry which is preliminary data.</text>
</comment>
<dbReference type="InterPro" id="IPR029277">
    <property type="entry name" value="SVWC_dom"/>
</dbReference>
<feature type="signal peptide" evidence="3">
    <location>
        <begin position="1"/>
        <end position="21"/>
    </location>
</feature>
<comment type="subcellular location">
    <subcellularLocation>
        <location evidence="1">Secreted</location>
    </subcellularLocation>
</comment>
<evidence type="ECO:0000313" key="6">
    <source>
        <dbReference type="Proteomes" id="UP001374579"/>
    </source>
</evidence>
<keyword evidence="6" id="KW-1185">Reference proteome</keyword>
<evidence type="ECO:0000256" key="3">
    <source>
        <dbReference type="SAM" id="SignalP"/>
    </source>
</evidence>
<evidence type="ECO:0000259" key="4">
    <source>
        <dbReference type="Pfam" id="PF15430"/>
    </source>
</evidence>
<protein>
    <recommendedName>
        <fullName evidence="4">Single domain-containing protein</fullName>
    </recommendedName>
</protein>
<dbReference type="Pfam" id="PF15430">
    <property type="entry name" value="SVWC"/>
    <property type="match status" value="1"/>
</dbReference>